<feature type="domain" description="Bro-N" evidence="1">
    <location>
        <begin position="12"/>
        <end position="105"/>
    </location>
</feature>
<dbReference type="PANTHER" id="PTHR36180:SF2">
    <property type="entry name" value="BRO FAMILY PROTEIN"/>
    <property type="match status" value="1"/>
</dbReference>
<evidence type="ECO:0000313" key="2">
    <source>
        <dbReference type="EMBL" id="MFB5192764.1"/>
    </source>
</evidence>
<dbReference type="SMART" id="SM01040">
    <property type="entry name" value="Bro-N"/>
    <property type="match status" value="1"/>
</dbReference>
<dbReference type="EMBL" id="JBDXSU010000028">
    <property type="protein sequence ID" value="MFB5192764.1"/>
    <property type="molecule type" value="Genomic_DNA"/>
</dbReference>
<comment type="caution">
    <text evidence="2">The sequence shown here is derived from an EMBL/GenBank/DDBJ whole genome shotgun (WGS) entry which is preliminary data.</text>
</comment>
<dbReference type="Pfam" id="PF02498">
    <property type="entry name" value="Bro-N"/>
    <property type="match status" value="1"/>
</dbReference>
<protein>
    <submittedName>
        <fullName evidence="2">BRO family protein</fullName>
    </submittedName>
</protein>
<dbReference type="InterPro" id="IPR003497">
    <property type="entry name" value="BRO_N_domain"/>
</dbReference>
<dbReference type="PANTHER" id="PTHR36180">
    <property type="entry name" value="DNA-BINDING PROTEIN-RELATED-RELATED"/>
    <property type="match status" value="1"/>
</dbReference>
<evidence type="ECO:0000259" key="1">
    <source>
        <dbReference type="PROSITE" id="PS51750"/>
    </source>
</evidence>
<keyword evidence="3" id="KW-1185">Reference proteome</keyword>
<dbReference type="Proteomes" id="UP001579974">
    <property type="component" value="Unassembled WGS sequence"/>
</dbReference>
<gene>
    <name evidence="2" type="ORF">KKP3000_001978</name>
</gene>
<dbReference type="PROSITE" id="PS51750">
    <property type="entry name" value="BRO_N"/>
    <property type="match status" value="1"/>
</dbReference>
<evidence type="ECO:0000313" key="3">
    <source>
        <dbReference type="Proteomes" id="UP001579974"/>
    </source>
</evidence>
<sequence length="207" mass="23803">MPLNVRIEVWNGHEIRFVEKEPGDWWAVLADVATALHLHTRKVGQRLPDDVLSKYPILDALGRTQEMLIVSRYGIYEAVFESRKREAREFRRWVFEILEALRESSGLEGFQVFRMLDKDHQKEAMARLKASLQQPVRVDFIKANTIANKAVSTLYGHPKMLKKDAMSPAMLVKREEVLDDTVELMGTAQKFGLSLSVSEAIYAKHIH</sequence>
<accession>A0ABV5AKI4</accession>
<proteinExistence type="predicted"/>
<name>A0ABV5AKI4_9BACL</name>
<dbReference type="RefSeq" id="WP_275473201.1">
    <property type="nucleotide sequence ID" value="NZ_CP162940.1"/>
</dbReference>
<reference evidence="2 3" key="1">
    <citation type="journal article" date="2024" name="Int. J. Mol. Sci.">
        <title>Exploration of Alicyclobacillus spp. Genome in Search of Antibiotic Resistance.</title>
        <authorList>
            <person name="Bucka-Kolendo J."/>
            <person name="Kiousi D.E."/>
            <person name="Dekowska A."/>
            <person name="Mikolajczuk-Szczyrba A."/>
            <person name="Karadedos D.M."/>
            <person name="Michael P."/>
            <person name="Galanis A."/>
            <person name="Sokolowska B."/>
        </authorList>
    </citation>
    <scope>NUCLEOTIDE SEQUENCE [LARGE SCALE GENOMIC DNA]</scope>
    <source>
        <strain evidence="2 3">KKP 3000</strain>
    </source>
</reference>
<organism evidence="2 3">
    <name type="scientific">Alicyclobacillus fastidiosus</name>
    <dbReference type="NCBI Taxonomy" id="392011"/>
    <lineage>
        <taxon>Bacteria</taxon>
        <taxon>Bacillati</taxon>
        <taxon>Bacillota</taxon>
        <taxon>Bacilli</taxon>
        <taxon>Bacillales</taxon>
        <taxon>Alicyclobacillaceae</taxon>
        <taxon>Alicyclobacillus</taxon>
    </lineage>
</organism>